<comment type="PTM">
    <text evidence="7">Methylated by PrmC. Methylation increases the termination efficiency of RF1.</text>
</comment>
<dbReference type="GO" id="GO:0005829">
    <property type="term" value="C:cytosol"/>
    <property type="evidence" value="ECO:0007669"/>
    <property type="project" value="UniProtKB-ARBA"/>
</dbReference>
<dbReference type="PANTHER" id="PTHR43804">
    <property type="entry name" value="LD18447P"/>
    <property type="match status" value="1"/>
</dbReference>
<protein>
    <recommendedName>
        <fullName evidence="7 8">Peptide chain release factor 1</fullName>
        <shortName evidence="7">RF-1</shortName>
    </recommendedName>
</protein>
<dbReference type="Gene3D" id="6.10.140.1950">
    <property type="match status" value="1"/>
</dbReference>
<keyword evidence="13" id="KW-1185">Reference proteome</keyword>
<feature type="coiled-coil region" evidence="9">
    <location>
        <begin position="27"/>
        <end position="97"/>
    </location>
</feature>
<evidence type="ECO:0000256" key="1">
    <source>
        <dbReference type="ARBA" id="ARBA00002986"/>
    </source>
</evidence>
<dbReference type="Gene3D" id="3.30.160.20">
    <property type="match status" value="1"/>
</dbReference>
<dbReference type="NCBIfam" id="NF001859">
    <property type="entry name" value="PRK00591.1"/>
    <property type="match status" value="1"/>
</dbReference>
<gene>
    <name evidence="7" type="primary">prfA</name>
    <name evidence="12" type="ORF">J3R75_001870</name>
</gene>
<evidence type="ECO:0000313" key="12">
    <source>
        <dbReference type="EMBL" id="MDQ0289763.1"/>
    </source>
</evidence>
<evidence type="ECO:0000256" key="3">
    <source>
        <dbReference type="ARBA" id="ARBA00010835"/>
    </source>
</evidence>
<comment type="caution">
    <text evidence="12">The sequence shown here is derived from an EMBL/GenBank/DDBJ whole genome shotgun (WGS) entry which is preliminary data.</text>
</comment>
<keyword evidence="6 7" id="KW-0648">Protein biosynthesis</keyword>
<evidence type="ECO:0000256" key="4">
    <source>
        <dbReference type="ARBA" id="ARBA00022481"/>
    </source>
</evidence>
<dbReference type="GO" id="GO:0016149">
    <property type="term" value="F:translation release factor activity, codon specific"/>
    <property type="evidence" value="ECO:0007669"/>
    <property type="project" value="UniProtKB-UniRule"/>
</dbReference>
<dbReference type="Pfam" id="PF00472">
    <property type="entry name" value="RF-1"/>
    <property type="match status" value="1"/>
</dbReference>
<dbReference type="AlphaFoldDB" id="A0AAE3VGB6"/>
<proteinExistence type="inferred from homology"/>
<evidence type="ECO:0000256" key="10">
    <source>
        <dbReference type="SAM" id="MobiDB-lite"/>
    </source>
</evidence>
<dbReference type="InterPro" id="IPR000352">
    <property type="entry name" value="Pep_chain_release_fac_I"/>
</dbReference>
<dbReference type="FunFam" id="3.30.160.20:FF:000004">
    <property type="entry name" value="Peptide chain release factor 1"/>
    <property type="match status" value="1"/>
</dbReference>
<evidence type="ECO:0000256" key="5">
    <source>
        <dbReference type="ARBA" id="ARBA00022490"/>
    </source>
</evidence>
<reference evidence="12" key="1">
    <citation type="submission" date="2023-07" db="EMBL/GenBank/DDBJ databases">
        <title>Genomic Encyclopedia of Type Strains, Phase IV (KMG-IV): sequencing the most valuable type-strain genomes for metagenomic binning, comparative biology and taxonomic classification.</title>
        <authorList>
            <person name="Goeker M."/>
        </authorList>
    </citation>
    <scope>NUCLEOTIDE SEQUENCE</scope>
    <source>
        <strain evidence="12">DSM 24202</strain>
    </source>
</reference>
<keyword evidence="5 7" id="KW-0963">Cytoplasm</keyword>
<feature type="region of interest" description="Disordered" evidence="10">
    <location>
        <begin position="286"/>
        <end position="308"/>
    </location>
</feature>
<feature type="domain" description="Prokaryotic-type class I peptide chain release factors" evidence="11">
    <location>
        <begin position="229"/>
        <end position="245"/>
    </location>
</feature>
<comment type="function">
    <text evidence="1 7">Peptide chain release factor 1 directs the termination of translation in response to the peptide chain termination codons UAG and UAA.</text>
</comment>
<dbReference type="PROSITE" id="PS00745">
    <property type="entry name" value="RF_PROK_I"/>
    <property type="match status" value="1"/>
</dbReference>
<sequence>MNLDRYIANSTERFAEVERAISAFDFAHGEQGQYQQLNREYQRLKQLLNFWQQYLKTQQDLRDNAELLDQTEDDAFKELIRADIAELEKQETRLDRDIKTLILPPHPNEGRDVIVEIRPAAGGDEAGLFAADLLRMYSRYAELRGWRQEVLDMTDTPLGGLKNASFTLRGEGAWSTMRFESGVHRVQRIPVTEAQGRIHTSTVTVAVLAEAEEVDFELKPDELRIDVYRSSGHGGQCVNTTDSAVRVTHLPTGMFVASQQEKSQHRNKEIAMRILRARLLEIEQSKEDAKNAAERKSQVGSGERSERIRTYNFPQNRVTDHRYDITLYDLSSIMEGNLDDLLGEIRAIEAGRQLAEELNI</sequence>
<evidence type="ECO:0000256" key="6">
    <source>
        <dbReference type="ARBA" id="ARBA00022917"/>
    </source>
</evidence>
<keyword evidence="9" id="KW-0175">Coiled coil</keyword>
<organism evidence="12 13">
    <name type="scientific">Oligosphaera ethanolica</name>
    <dbReference type="NCBI Taxonomy" id="760260"/>
    <lineage>
        <taxon>Bacteria</taxon>
        <taxon>Pseudomonadati</taxon>
        <taxon>Lentisphaerota</taxon>
        <taxon>Oligosphaeria</taxon>
        <taxon>Oligosphaerales</taxon>
        <taxon>Oligosphaeraceae</taxon>
        <taxon>Oligosphaera</taxon>
    </lineage>
</organism>
<dbReference type="Gene3D" id="3.30.70.1660">
    <property type="match status" value="1"/>
</dbReference>
<evidence type="ECO:0000313" key="13">
    <source>
        <dbReference type="Proteomes" id="UP001238163"/>
    </source>
</evidence>
<dbReference type="SMART" id="SM00937">
    <property type="entry name" value="PCRF"/>
    <property type="match status" value="1"/>
</dbReference>
<evidence type="ECO:0000259" key="11">
    <source>
        <dbReference type="PROSITE" id="PS00745"/>
    </source>
</evidence>
<dbReference type="FunFam" id="3.30.70.1660:FF:000002">
    <property type="entry name" value="Peptide chain release factor 1"/>
    <property type="match status" value="1"/>
</dbReference>
<dbReference type="Pfam" id="PF03462">
    <property type="entry name" value="PCRF"/>
    <property type="match status" value="1"/>
</dbReference>
<evidence type="ECO:0000256" key="7">
    <source>
        <dbReference type="HAMAP-Rule" id="MF_00093"/>
    </source>
</evidence>
<dbReference type="InterPro" id="IPR045853">
    <property type="entry name" value="Pep_chain_release_fac_I_sf"/>
</dbReference>
<dbReference type="SUPFAM" id="SSF75620">
    <property type="entry name" value="Release factor"/>
    <property type="match status" value="1"/>
</dbReference>
<dbReference type="InterPro" id="IPR004373">
    <property type="entry name" value="RF-1"/>
</dbReference>
<keyword evidence="4 7" id="KW-0488">Methylation</keyword>
<dbReference type="PANTHER" id="PTHR43804:SF7">
    <property type="entry name" value="LD18447P"/>
    <property type="match status" value="1"/>
</dbReference>
<dbReference type="HAMAP" id="MF_00093">
    <property type="entry name" value="Rel_fac_1"/>
    <property type="match status" value="1"/>
</dbReference>
<evidence type="ECO:0000256" key="8">
    <source>
        <dbReference type="NCBIfam" id="TIGR00019"/>
    </source>
</evidence>
<dbReference type="RefSeq" id="WP_307261218.1">
    <property type="nucleotide sequence ID" value="NZ_JAUSVL010000001.1"/>
</dbReference>
<comment type="subcellular location">
    <subcellularLocation>
        <location evidence="2 7">Cytoplasm</location>
    </subcellularLocation>
</comment>
<accession>A0AAE3VGB6</accession>
<evidence type="ECO:0000256" key="9">
    <source>
        <dbReference type="SAM" id="Coils"/>
    </source>
</evidence>
<dbReference type="NCBIfam" id="TIGR00019">
    <property type="entry name" value="prfA"/>
    <property type="match status" value="1"/>
</dbReference>
<dbReference type="InterPro" id="IPR050057">
    <property type="entry name" value="Prokaryotic/Mito_RF"/>
</dbReference>
<dbReference type="InterPro" id="IPR005139">
    <property type="entry name" value="PCRF"/>
</dbReference>
<dbReference type="Proteomes" id="UP001238163">
    <property type="component" value="Unassembled WGS sequence"/>
</dbReference>
<dbReference type="EMBL" id="JAUSVL010000001">
    <property type="protein sequence ID" value="MDQ0289763.1"/>
    <property type="molecule type" value="Genomic_DNA"/>
</dbReference>
<name>A0AAE3VGB6_9BACT</name>
<feature type="modified residue" description="N5-methylglutamine" evidence="7">
    <location>
        <position position="236"/>
    </location>
</feature>
<dbReference type="FunFam" id="3.30.70.1660:FF:000004">
    <property type="entry name" value="Peptide chain release factor 1"/>
    <property type="match status" value="1"/>
</dbReference>
<comment type="similarity">
    <text evidence="3 7">Belongs to the prokaryotic/mitochondrial release factor family.</text>
</comment>
<evidence type="ECO:0000256" key="2">
    <source>
        <dbReference type="ARBA" id="ARBA00004496"/>
    </source>
</evidence>